<dbReference type="PROSITE" id="PS51034">
    <property type="entry name" value="ZP_2"/>
    <property type="match status" value="1"/>
</dbReference>
<comment type="similarity">
    <text evidence="3">Belongs to the ZP domain family. ZPC subfamily.</text>
</comment>
<dbReference type="Proteomes" id="UP000316079">
    <property type="component" value="Unassembled WGS sequence"/>
</dbReference>
<dbReference type="EMBL" id="SRMA01024787">
    <property type="protein sequence ID" value="TRZ00177.1"/>
    <property type="molecule type" value="Genomic_DNA"/>
</dbReference>
<keyword evidence="3" id="KW-1133">Transmembrane helix</keyword>
<dbReference type="GO" id="GO:0005886">
    <property type="term" value="C:plasma membrane"/>
    <property type="evidence" value="ECO:0007669"/>
    <property type="project" value="UniProtKB-SubCell"/>
</dbReference>
<keyword evidence="3" id="KW-0472">Membrane</keyword>
<dbReference type="OrthoDB" id="8880842at2759"/>
<keyword evidence="3" id="KW-0732">Signal</keyword>
<dbReference type="GO" id="GO:0035803">
    <property type="term" value="P:egg coat formation"/>
    <property type="evidence" value="ECO:0007669"/>
    <property type="project" value="UniProtKB-UniRule"/>
</dbReference>
<comment type="subcellular location">
    <subcellularLocation>
        <location evidence="3">Zona pellucida</location>
    </subcellularLocation>
    <subcellularLocation>
        <location evidence="3">Cell membrane</location>
        <topology evidence="3">Single-pass type I membrane protein</topology>
    </subcellularLocation>
</comment>
<evidence type="ECO:0000256" key="2">
    <source>
        <dbReference type="ARBA" id="ARBA00023180"/>
    </source>
</evidence>
<dbReference type="SMART" id="SM00241">
    <property type="entry name" value="ZP"/>
    <property type="match status" value="1"/>
</dbReference>
<comment type="function">
    <text evidence="3">Component of the zona pellucida, an extracellular matrix surrounding oocytes which mediates sperm binding, induction of the acrosome reaction and prevents post-fertilization polyspermy. The zona pellucida is composed of 3 to 4 glycoproteins, ZP1, ZP2, ZP3, and ZP4. ZP3 is essential for sperm binding and zona matrix formation.</text>
</comment>
<feature type="domain" description="ZP" evidence="4">
    <location>
        <begin position="1"/>
        <end position="203"/>
    </location>
</feature>
<protein>
    <recommendedName>
        <fullName evidence="3">Zona pellucida sperm-binding protein 3</fullName>
    </recommendedName>
</protein>
<name>A0A553RDG2_9TELE</name>
<dbReference type="Gene3D" id="2.60.40.4100">
    <property type="entry name" value="Zona pellucida, ZP-C domain"/>
    <property type="match status" value="1"/>
</dbReference>
<dbReference type="PRINTS" id="PR00023">
    <property type="entry name" value="ZPELLUCIDA"/>
</dbReference>
<dbReference type="AlphaFoldDB" id="A0A553RDG2"/>
<dbReference type="PANTHER" id="PTHR11576">
    <property type="entry name" value="ZONA PELLUCIDA SPERM-BINDING PROTEIN 3"/>
    <property type="match status" value="1"/>
</dbReference>
<dbReference type="FunFam" id="2.60.40.4100:FF:000002">
    <property type="entry name" value="Zona pellucida sperm-binding protein 3"/>
    <property type="match status" value="1"/>
</dbReference>
<keyword evidence="3" id="KW-0964">Secreted</keyword>
<proteinExistence type="inferred from homology"/>
<dbReference type="InterPro" id="IPR042235">
    <property type="entry name" value="ZP-C_dom"/>
</dbReference>
<evidence type="ECO:0000259" key="4">
    <source>
        <dbReference type="PROSITE" id="PS51034"/>
    </source>
</evidence>
<dbReference type="Pfam" id="PF00100">
    <property type="entry name" value="Zona_pellucida"/>
    <property type="match status" value="1"/>
</dbReference>
<dbReference type="GO" id="GO:2000344">
    <property type="term" value="P:positive regulation of acrosome reaction"/>
    <property type="evidence" value="ECO:0007669"/>
    <property type="project" value="UniProtKB-UniRule"/>
</dbReference>
<dbReference type="InterPro" id="IPR001507">
    <property type="entry name" value="ZP_dom"/>
</dbReference>
<sequence length="310" mass="34474">MTEDSLVYSFMLVYSPSPIPNSPVVKTNDAMVAIHCVYQRKLNVSSNAVVPTWMPYAAMASGSEQIQFKMKLLTDDWSNECPFNTFYLGDFINLEVSVLLGNHIPLQVFVDYCMASSDPSGTGTDVYMFIDNNGCMVDAKLTNSQSMFMPRMQDDKLHFQLEAFRFKEELTGVMYLTCYLKAVPVSWPEDAVNKACSFIPGSNSWISANGDNQVCGCCQTSCGTRRARSLEQDYTVEDKVLLGPIFVLEPKDESVNVEDSSEVSAKDAESSFELVLMVCLMAGFGVLSAAILGALFCYRRNKKFVLTVEQ</sequence>
<evidence type="ECO:0000313" key="5">
    <source>
        <dbReference type="EMBL" id="TRZ00177.1"/>
    </source>
</evidence>
<keyword evidence="3" id="KW-0272">Extracellular matrix</keyword>
<feature type="transmembrane region" description="Helical" evidence="3">
    <location>
        <begin position="274"/>
        <end position="298"/>
    </location>
</feature>
<dbReference type="PANTHER" id="PTHR11576:SF2">
    <property type="entry name" value="ZONA PELLUCIDA SPERM-BINDING PROTEIN 3"/>
    <property type="match status" value="1"/>
</dbReference>
<keyword evidence="3" id="KW-1003">Cell membrane</keyword>
<keyword evidence="3" id="KW-0165">Cleavage on pair of basic residues</keyword>
<dbReference type="InterPro" id="IPR048290">
    <property type="entry name" value="ZP_chr"/>
</dbReference>
<evidence type="ECO:0000313" key="6">
    <source>
        <dbReference type="Proteomes" id="UP000316079"/>
    </source>
</evidence>
<dbReference type="GO" id="GO:0007339">
    <property type="term" value="P:binding of sperm to zona pellucida"/>
    <property type="evidence" value="ECO:0007669"/>
    <property type="project" value="UniProtKB-UniRule"/>
</dbReference>
<comment type="domain">
    <text evidence="3">The ZP domain is involved in the polymerization of the ZP proteins to form the zona pellucida.</text>
</comment>
<keyword evidence="2" id="KW-0325">Glycoprotein</keyword>
<accession>A0A553RDG2</accession>
<comment type="caution">
    <text evidence="5">The sequence shown here is derived from an EMBL/GenBank/DDBJ whole genome shotgun (WGS) entry which is preliminary data.</text>
</comment>
<organism evidence="5 6">
    <name type="scientific">Danionella cerebrum</name>
    <dbReference type="NCBI Taxonomy" id="2873325"/>
    <lineage>
        <taxon>Eukaryota</taxon>
        <taxon>Metazoa</taxon>
        <taxon>Chordata</taxon>
        <taxon>Craniata</taxon>
        <taxon>Vertebrata</taxon>
        <taxon>Euteleostomi</taxon>
        <taxon>Actinopterygii</taxon>
        <taxon>Neopterygii</taxon>
        <taxon>Teleostei</taxon>
        <taxon>Ostariophysi</taxon>
        <taxon>Cypriniformes</taxon>
        <taxon>Danionidae</taxon>
        <taxon>Danioninae</taxon>
        <taxon>Danionella</taxon>
    </lineage>
</organism>
<keyword evidence="3" id="KW-0812">Transmembrane</keyword>
<evidence type="ECO:0000256" key="1">
    <source>
        <dbReference type="ARBA" id="ARBA00023157"/>
    </source>
</evidence>
<dbReference type="GO" id="GO:0035805">
    <property type="term" value="C:egg coat"/>
    <property type="evidence" value="ECO:0007669"/>
    <property type="project" value="UniProtKB-SubCell"/>
</dbReference>
<dbReference type="GO" id="GO:0032190">
    <property type="term" value="F:acrosin binding"/>
    <property type="evidence" value="ECO:0007669"/>
    <property type="project" value="TreeGrafter"/>
</dbReference>
<comment type="PTM">
    <text evidence="3">Proteolytically cleaved before the transmembrane segment to yield the secreted ectodomain incorporated in the zona pellucida.</text>
</comment>
<dbReference type="STRING" id="623744.A0A553RDG2"/>
<dbReference type="InterPro" id="IPR055355">
    <property type="entry name" value="ZP-C"/>
</dbReference>
<evidence type="ECO:0000256" key="3">
    <source>
        <dbReference type="RuleBase" id="RU367066"/>
    </source>
</evidence>
<reference evidence="5 6" key="1">
    <citation type="journal article" date="2019" name="Sci. Data">
        <title>Hybrid genome assembly and annotation of Danionella translucida.</title>
        <authorList>
            <person name="Kadobianskyi M."/>
            <person name="Schulze L."/>
            <person name="Schuelke M."/>
            <person name="Judkewitz B."/>
        </authorList>
    </citation>
    <scope>NUCLEOTIDE SEQUENCE [LARGE SCALE GENOMIC DNA]</scope>
    <source>
        <strain evidence="5 6">Bolton</strain>
    </source>
</reference>
<keyword evidence="6" id="KW-1185">Reference proteome</keyword>
<keyword evidence="1 3" id="KW-1015">Disulfide bond</keyword>
<dbReference type="Gene3D" id="2.60.40.3210">
    <property type="entry name" value="Zona pellucida, ZP-N domain"/>
    <property type="match status" value="1"/>
</dbReference>
<gene>
    <name evidence="5" type="ORF">DNTS_032256</name>
</gene>
<dbReference type="GO" id="GO:0035804">
    <property type="term" value="F:structural constituent of egg coat"/>
    <property type="evidence" value="ECO:0007669"/>
    <property type="project" value="UniProtKB-UniRule"/>
</dbReference>